<keyword evidence="3" id="KW-1185">Reference proteome</keyword>
<gene>
    <name evidence="2" type="ORF">HQ603_17000</name>
</gene>
<comment type="caution">
    <text evidence="2">The sequence shown here is derived from an EMBL/GenBank/DDBJ whole genome shotgun (WGS) entry which is preliminary data.</text>
</comment>
<organism evidence="2 3">
    <name type="scientific">Rhodococcoides corynebacterioides</name>
    <dbReference type="NCBI Taxonomy" id="53972"/>
    <lineage>
        <taxon>Bacteria</taxon>
        <taxon>Bacillati</taxon>
        <taxon>Actinomycetota</taxon>
        <taxon>Actinomycetes</taxon>
        <taxon>Mycobacteriales</taxon>
        <taxon>Nocardiaceae</taxon>
        <taxon>Rhodococcoides</taxon>
    </lineage>
</organism>
<protein>
    <recommendedName>
        <fullName evidence="4">ATP synthase protein I2</fullName>
    </recommendedName>
</protein>
<dbReference type="Proteomes" id="UP000825228">
    <property type="component" value="Unassembled WGS sequence"/>
</dbReference>
<keyword evidence="1" id="KW-1133">Transmembrane helix</keyword>
<proteinExistence type="predicted"/>
<evidence type="ECO:0000313" key="2">
    <source>
        <dbReference type="EMBL" id="MBY6368449.1"/>
    </source>
</evidence>
<dbReference type="EMBL" id="JABUBU010000026">
    <property type="protein sequence ID" value="MBY6368449.1"/>
    <property type="molecule type" value="Genomic_DNA"/>
</dbReference>
<keyword evidence="1" id="KW-0812">Transmembrane</keyword>
<evidence type="ECO:0000256" key="1">
    <source>
        <dbReference type="SAM" id="Phobius"/>
    </source>
</evidence>
<feature type="transmembrane region" description="Helical" evidence="1">
    <location>
        <begin position="84"/>
        <end position="103"/>
    </location>
</feature>
<reference evidence="2 3" key="1">
    <citation type="submission" date="2020-06" db="EMBL/GenBank/DDBJ databases">
        <title>Taxonomy, biology and ecology of Rhodococcus bacteria occurring in California pistachio and other woody hosts as revealed by genome sequence analyses.</title>
        <authorList>
            <person name="Gai Y."/>
            <person name="Riely B."/>
        </authorList>
    </citation>
    <scope>NUCLEOTIDE SEQUENCE [LARGE SCALE GENOMIC DNA]</scope>
    <source>
        <strain evidence="2 3">BP-281</strain>
    </source>
</reference>
<feature type="transmembrane region" description="Helical" evidence="1">
    <location>
        <begin position="49"/>
        <end position="72"/>
    </location>
</feature>
<accession>A0ABS7P7R5</accession>
<feature type="transmembrane region" description="Helical" evidence="1">
    <location>
        <begin position="21"/>
        <end position="43"/>
    </location>
</feature>
<name>A0ABS7P7R5_9NOCA</name>
<feature type="transmembrane region" description="Helical" evidence="1">
    <location>
        <begin position="109"/>
        <end position="128"/>
    </location>
</feature>
<sequence length="149" mass="15125">MRGVTFSPAPVPSSTAPLRSAVRYGVIALVVLAVVSAIVAYLVAGTAGLWGALIGSAVGGVFILATAASVLWSANLPPTTVGAVLLGGWLAKMLVAIVVLGILRGMDFYSRPALGLVLLASLLIVLGAETVGVLRQRAPYVDTPSSDDK</sequence>
<keyword evidence="1" id="KW-0472">Membrane</keyword>
<evidence type="ECO:0000313" key="3">
    <source>
        <dbReference type="Proteomes" id="UP000825228"/>
    </source>
</evidence>
<evidence type="ECO:0008006" key="4">
    <source>
        <dbReference type="Google" id="ProtNLM"/>
    </source>
</evidence>